<organism evidence="3 4">
    <name type="scientific">Simplicispira hankyongi</name>
    <dbReference type="NCBI Taxonomy" id="2315688"/>
    <lineage>
        <taxon>Bacteria</taxon>
        <taxon>Pseudomonadati</taxon>
        <taxon>Pseudomonadota</taxon>
        <taxon>Betaproteobacteria</taxon>
        <taxon>Burkholderiales</taxon>
        <taxon>Comamonadaceae</taxon>
        <taxon>Simplicispira</taxon>
    </lineage>
</organism>
<evidence type="ECO:0000313" key="3">
    <source>
        <dbReference type="EMBL" id="RID97679.1"/>
    </source>
</evidence>
<reference evidence="3 4" key="1">
    <citation type="submission" date="2018-09" db="EMBL/GenBank/DDBJ databases">
        <title>Draft genome of Simplicispira sp. NY-02.</title>
        <authorList>
            <person name="Im W.T."/>
        </authorList>
    </citation>
    <scope>NUCLEOTIDE SEQUENCE [LARGE SCALE GENOMIC DNA]</scope>
    <source>
        <strain evidence="3 4">NY-02</strain>
    </source>
</reference>
<feature type="transmembrane region" description="Helical" evidence="1">
    <location>
        <begin position="85"/>
        <end position="103"/>
    </location>
</feature>
<keyword evidence="1" id="KW-0472">Membrane</keyword>
<feature type="transmembrane region" description="Helical" evidence="1">
    <location>
        <begin position="61"/>
        <end position="79"/>
    </location>
</feature>
<dbReference type="EMBL" id="QXJC01000005">
    <property type="protein sequence ID" value="RID97679.1"/>
    <property type="molecule type" value="Genomic_DNA"/>
</dbReference>
<keyword evidence="1" id="KW-0812">Transmembrane</keyword>
<feature type="domain" description="DUF1468" evidence="2">
    <location>
        <begin position="6"/>
        <end position="132"/>
    </location>
</feature>
<dbReference type="InterPro" id="IPR009936">
    <property type="entry name" value="DUF1468"/>
</dbReference>
<dbReference type="Pfam" id="PF07331">
    <property type="entry name" value="TctB"/>
    <property type="match status" value="1"/>
</dbReference>
<evidence type="ECO:0000256" key="1">
    <source>
        <dbReference type="SAM" id="Phobius"/>
    </source>
</evidence>
<feature type="transmembrane region" description="Helical" evidence="1">
    <location>
        <begin position="110"/>
        <end position="135"/>
    </location>
</feature>
<comment type="caution">
    <text evidence="3">The sequence shown here is derived from an EMBL/GenBank/DDBJ whole genome shotgun (WGS) entry which is preliminary data.</text>
</comment>
<feature type="transmembrane region" description="Helical" evidence="1">
    <location>
        <begin position="27"/>
        <end position="49"/>
    </location>
</feature>
<dbReference type="Proteomes" id="UP000266302">
    <property type="component" value="Unassembled WGS sequence"/>
</dbReference>
<dbReference type="AlphaFoldDB" id="A0A398C3V4"/>
<proteinExistence type="predicted"/>
<gene>
    <name evidence="3" type="ORF">D3F03_12700</name>
</gene>
<evidence type="ECO:0000259" key="2">
    <source>
        <dbReference type="Pfam" id="PF07331"/>
    </source>
</evidence>
<name>A0A398C3V4_9BURK</name>
<keyword evidence="1" id="KW-1133">Transmembrane helix</keyword>
<sequence length="138" mass="14745">MISLGLFVALYASTHYQVGSASRMGPGYFPTVLGYILAALGLVIALLSLRKTVHVVQPPPFTLRPFLAVMAAVALFALLISHVGLVPTTILMVVVTSAGSNSFQLRRAVLLGVSLSVIAWLIFSLGLQMTLPAFAWEF</sequence>
<evidence type="ECO:0000313" key="4">
    <source>
        <dbReference type="Proteomes" id="UP000266302"/>
    </source>
</evidence>
<accession>A0A398C3V4</accession>
<protein>
    <submittedName>
        <fullName evidence="3">Tripartite tricarboxylate transporter TctB family protein</fullName>
    </submittedName>
</protein>
<keyword evidence="4" id="KW-1185">Reference proteome</keyword>